<evidence type="ECO:0000259" key="1">
    <source>
        <dbReference type="Pfam" id="PF04230"/>
    </source>
</evidence>
<dbReference type="KEGG" id="lpi:LBPG_01974"/>
<dbReference type="GeneID" id="57090683"/>
<reference evidence="2 3" key="1">
    <citation type="submission" date="2010-12" db="EMBL/GenBank/DDBJ databases">
        <title>The Genome Sequence of Lactobacillus paracasei subsp. paracasei strain 8700:2.</title>
        <authorList>
            <consortium name="The Broad Institute Genome Sequencing Platform"/>
            <person name="Ward D."/>
            <person name="Earl A."/>
            <person name="Feldgarden M."/>
            <person name="Young S.K."/>
            <person name="Gargeya S."/>
            <person name="Zeng Q."/>
            <person name="Alvarado L."/>
            <person name="Berlin A."/>
            <person name="Bochicchio J."/>
            <person name="Chapman S.B."/>
            <person name="Chen Z."/>
            <person name="Freedman E."/>
            <person name="Gellesch M."/>
            <person name="Goldberg J."/>
            <person name="Griggs A."/>
            <person name="Gujja S."/>
            <person name="Heilman E."/>
            <person name="Heiman D."/>
            <person name="Howarth C."/>
            <person name="Mehta T."/>
            <person name="Neiman D."/>
            <person name="Pearson M."/>
            <person name="Roberts A."/>
            <person name="Saif S."/>
            <person name="Shea T."/>
            <person name="Shenoy N."/>
            <person name="Sisk P."/>
            <person name="Stolte C."/>
            <person name="Sykes S."/>
            <person name="White J."/>
            <person name="Yandava C."/>
            <person name="Saulnier D."/>
            <person name="Haas B."/>
            <person name="Nusbaum C."/>
            <person name="Birren B."/>
        </authorList>
    </citation>
    <scope>NUCLEOTIDE SEQUENCE [LARGE SCALE GENOMIC DNA]</scope>
    <source>
        <strain evidence="2 3">8700:2</strain>
    </source>
</reference>
<organism evidence="2 3">
    <name type="scientific">Lacticaseibacillus paracasei subsp. paracasei 8700:2</name>
    <dbReference type="NCBI Taxonomy" id="537973"/>
    <lineage>
        <taxon>Bacteria</taxon>
        <taxon>Bacillati</taxon>
        <taxon>Bacillota</taxon>
        <taxon>Bacilli</taxon>
        <taxon>Lactobacillales</taxon>
        <taxon>Lactobacillaceae</taxon>
        <taxon>Lacticaseibacillus</taxon>
    </lineage>
</organism>
<feature type="domain" description="Polysaccharide pyruvyl transferase" evidence="1">
    <location>
        <begin position="14"/>
        <end position="296"/>
    </location>
</feature>
<proteinExistence type="predicted"/>
<evidence type="ECO:0000313" key="3">
    <source>
        <dbReference type="Proteomes" id="UP000015927"/>
    </source>
</evidence>
<name>A0A826HP18_LACPA</name>
<evidence type="ECO:0000313" key="2">
    <source>
        <dbReference type="EMBL" id="EEQ66525.1"/>
    </source>
</evidence>
<sequence length="363" mass="41654">MKKIGIVTLGGYYNHGNRLQNAALIYVLRRDLNVEASTIPNWGNFRGVYRVRSFKNLLGFVKNINFQYPLLKARLSAFLSFSDEFSYEDSRRAINSRELTTISNDYDYIIAGSDQVWANWQTPEEIDYFTLGSVPDEKRIAYAASMGNPPLKKESEKIFNKQIRHFSHLSVREQAAADYIERITGLQSPVVLDPTMLLTAQQWRELVKNRQDLFKNKPKYVFCYFLSTPSSKMQAIINDLASRGFTIVNFNSKKESDRNYYKLGPDSFINAVSHSRMVLTDSYHASVFSILFSRPLLVDAGRMGGKMSSRITTLLTNTGLLECQMTDNYTADNYPKPNFELAHRRIEILRNSSLSFLRKAIDC</sequence>
<dbReference type="RefSeq" id="WP_003588328.1">
    <property type="nucleotide sequence ID" value="NC_022112.1"/>
</dbReference>
<gene>
    <name evidence="2" type="ORF">LBPG_01974</name>
</gene>
<protein>
    <recommendedName>
        <fullName evidence="1">Polysaccharide pyruvyl transferase domain-containing protein</fullName>
    </recommendedName>
</protein>
<dbReference type="EMBL" id="CP002391">
    <property type="protein sequence ID" value="EEQ66525.1"/>
    <property type="molecule type" value="Genomic_DNA"/>
</dbReference>
<accession>A0A826HP18</accession>
<dbReference type="Proteomes" id="UP000015927">
    <property type="component" value="Chromosome"/>
</dbReference>
<dbReference type="Pfam" id="PF04230">
    <property type="entry name" value="PS_pyruv_trans"/>
    <property type="match status" value="1"/>
</dbReference>
<dbReference type="InterPro" id="IPR007345">
    <property type="entry name" value="Polysacch_pyruvyl_Trfase"/>
</dbReference>
<dbReference type="AlphaFoldDB" id="A0A826HP18"/>